<proteinExistence type="predicted"/>
<dbReference type="Pfam" id="PF13439">
    <property type="entry name" value="Glyco_transf_4"/>
    <property type="match status" value="1"/>
</dbReference>
<evidence type="ECO:0000259" key="1">
    <source>
        <dbReference type="Pfam" id="PF13439"/>
    </source>
</evidence>
<name>A0ABZ2F4T0_METCP</name>
<evidence type="ECO:0000313" key="2">
    <source>
        <dbReference type="EMBL" id="WWF02233.1"/>
    </source>
</evidence>
<sequence>MSVSGTSISRRLAVFASFSGQGGVEKMITNLAAGFLDAGVTVDLVLARAEGEHLESIPTGVRIVRLNVHHTSTALPGLVRYLRAEKPDAILAAKDRAIRVALLARKLAGSHAPLVGRLGTTVSAALKGKGWMRELTRYAGMRLFYPYLDAIVAVSQGVKDDILAITGLPSERVRVIRNPVITPALERQAAQPCDHPWLNDPAVPVIVGMGRLTRQKGFPDLIAAFARLRRDRVCRLVVIGDGGDRDKLERLVKDLGVSECVAFTGFLKNPHALVARCSLFVLSSLWEGSPNALTEAMALGRPVVSTDCPSGPAELLADGRYGALVPVGEVEALAAAMAHALDRPLPAECLRRAVAEYTQSVSARRYLETLGIAP</sequence>
<organism evidence="2 3">
    <name type="scientific">Methylococcus capsulatus</name>
    <dbReference type="NCBI Taxonomy" id="414"/>
    <lineage>
        <taxon>Bacteria</taxon>
        <taxon>Pseudomonadati</taxon>
        <taxon>Pseudomonadota</taxon>
        <taxon>Gammaproteobacteria</taxon>
        <taxon>Methylococcales</taxon>
        <taxon>Methylococcaceae</taxon>
        <taxon>Methylococcus</taxon>
    </lineage>
</organism>
<dbReference type="PANTHER" id="PTHR12526">
    <property type="entry name" value="GLYCOSYLTRANSFERASE"/>
    <property type="match status" value="1"/>
</dbReference>
<dbReference type="SUPFAM" id="SSF53756">
    <property type="entry name" value="UDP-Glycosyltransferase/glycogen phosphorylase"/>
    <property type="match status" value="1"/>
</dbReference>
<dbReference type="InterPro" id="IPR028098">
    <property type="entry name" value="Glyco_trans_4-like_N"/>
</dbReference>
<feature type="domain" description="Glycosyltransferase subfamily 4-like N-terminal" evidence="1">
    <location>
        <begin position="22"/>
        <end position="180"/>
    </location>
</feature>
<dbReference type="CDD" id="cd03811">
    <property type="entry name" value="GT4_GT28_WabH-like"/>
    <property type="match status" value="1"/>
</dbReference>
<protein>
    <submittedName>
        <fullName evidence="2">Glycosyltransferase</fullName>
    </submittedName>
</protein>
<keyword evidence="3" id="KW-1185">Reference proteome</keyword>
<dbReference type="EMBL" id="CP104311">
    <property type="protein sequence ID" value="WWF02233.1"/>
    <property type="molecule type" value="Genomic_DNA"/>
</dbReference>
<dbReference type="Proteomes" id="UP001359308">
    <property type="component" value="Chromosome"/>
</dbReference>
<dbReference type="RefSeq" id="WP_232470681.1">
    <property type="nucleotide sequence ID" value="NZ_CP104311.1"/>
</dbReference>
<dbReference type="PANTHER" id="PTHR12526:SF630">
    <property type="entry name" value="GLYCOSYLTRANSFERASE"/>
    <property type="match status" value="1"/>
</dbReference>
<dbReference type="Pfam" id="PF13692">
    <property type="entry name" value="Glyco_trans_1_4"/>
    <property type="match status" value="1"/>
</dbReference>
<dbReference type="Gene3D" id="3.40.50.2000">
    <property type="entry name" value="Glycogen Phosphorylase B"/>
    <property type="match status" value="2"/>
</dbReference>
<evidence type="ECO:0000313" key="3">
    <source>
        <dbReference type="Proteomes" id="UP001359308"/>
    </source>
</evidence>
<gene>
    <name evidence="2" type="ORF">N4J17_00980</name>
</gene>
<reference evidence="2 3" key="1">
    <citation type="submission" date="2022-09" db="EMBL/GenBank/DDBJ databases">
        <authorList>
            <person name="Giprobiosintez L."/>
        </authorList>
    </citation>
    <scope>NUCLEOTIDE SEQUENCE [LARGE SCALE GENOMIC DNA]</scope>
    <source>
        <strain evidence="3">VKPM-B-12549 (GBS-15)</strain>
    </source>
</reference>
<accession>A0ABZ2F4T0</accession>